<dbReference type="EMBL" id="JBCITM010000016">
    <property type="protein sequence ID" value="MEN1761472.1"/>
    <property type="molecule type" value="Genomic_DNA"/>
</dbReference>
<sequence length="86" mass="9823">MLDLAQHIEETAFRLDGWETGTLVFDEPGVAFLMDPETRQEKPVNIGSHVVEVETVQGWHRMKQSDYERISTDGTLLFAGARCRMK</sequence>
<accession>A0ABU9VWC6</accession>
<reference evidence="1 2" key="1">
    <citation type="submission" date="2024-04" db="EMBL/GenBank/DDBJ databases">
        <title>Genome sequencing and metabolic network reconstruction of aminoacids and betaine degradation by Anoxynatronum sibiricum.</title>
        <authorList>
            <person name="Detkova E.N."/>
            <person name="Boltjanskaja Y.V."/>
            <person name="Mardanov A.V."/>
            <person name="Kevbrin V."/>
        </authorList>
    </citation>
    <scope>NUCLEOTIDE SEQUENCE [LARGE SCALE GENOMIC DNA]</scope>
    <source>
        <strain evidence="1 2">Z-7981</strain>
    </source>
</reference>
<evidence type="ECO:0000313" key="1">
    <source>
        <dbReference type="EMBL" id="MEN1761472.1"/>
    </source>
</evidence>
<dbReference type="RefSeq" id="WP_343186761.1">
    <property type="nucleotide sequence ID" value="NZ_JBCITM010000016.1"/>
</dbReference>
<gene>
    <name evidence="1" type="ORF">AAIG11_13345</name>
</gene>
<dbReference type="Proteomes" id="UP001407405">
    <property type="component" value="Unassembled WGS sequence"/>
</dbReference>
<evidence type="ECO:0000313" key="2">
    <source>
        <dbReference type="Proteomes" id="UP001407405"/>
    </source>
</evidence>
<keyword evidence="2" id="KW-1185">Reference proteome</keyword>
<organism evidence="1 2">
    <name type="scientific">Anoxynatronum sibiricum</name>
    <dbReference type="NCBI Taxonomy" id="210623"/>
    <lineage>
        <taxon>Bacteria</taxon>
        <taxon>Bacillati</taxon>
        <taxon>Bacillota</taxon>
        <taxon>Clostridia</taxon>
        <taxon>Eubacteriales</taxon>
        <taxon>Clostridiaceae</taxon>
        <taxon>Anoxynatronum</taxon>
    </lineage>
</organism>
<protein>
    <submittedName>
        <fullName evidence="1">Uncharacterized protein</fullName>
    </submittedName>
</protein>
<proteinExistence type="predicted"/>
<name>A0ABU9VWC6_9CLOT</name>
<comment type="caution">
    <text evidence="1">The sequence shown here is derived from an EMBL/GenBank/DDBJ whole genome shotgun (WGS) entry which is preliminary data.</text>
</comment>